<dbReference type="PANTHER" id="PTHR40465">
    <property type="entry name" value="CHROMOSOME 1, WHOLE GENOME SHOTGUN SEQUENCE"/>
    <property type="match status" value="1"/>
</dbReference>
<dbReference type="AlphaFoldDB" id="A0A0C2XBP9"/>
<dbReference type="Proteomes" id="UP000053424">
    <property type="component" value="Unassembled WGS sequence"/>
</dbReference>
<feature type="transmembrane region" description="Helical" evidence="2">
    <location>
        <begin position="46"/>
        <end position="69"/>
    </location>
</feature>
<name>A0A0C2XBP9_HEBCY</name>
<dbReference type="PANTHER" id="PTHR40465:SF1">
    <property type="entry name" value="DUF6534 DOMAIN-CONTAINING PROTEIN"/>
    <property type="match status" value="1"/>
</dbReference>
<evidence type="ECO:0000313" key="3">
    <source>
        <dbReference type="EMBL" id="KIM35378.1"/>
    </source>
</evidence>
<proteinExistence type="predicted"/>
<gene>
    <name evidence="3" type="ORF">M413DRAFT_32506</name>
</gene>
<feature type="transmembrane region" description="Helical" evidence="2">
    <location>
        <begin position="119"/>
        <end position="140"/>
    </location>
</feature>
<evidence type="ECO:0000256" key="2">
    <source>
        <dbReference type="SAM" id="Phobius"/>
    </source>
</evidence>
<reference evidence="4" key="2">
    <citation type="submission" date="2015-01" db="EMBL/GenBank/DDBJ databases">
        <title>Evolutionary Origins and Diversification of the Mycorrhizal Mutualists.</title>
        <authorList>
            <consortium name="DOE Joint Genome Institute"/>
            <consortium name="Mycorrhizal Genomics Consortium"/>
            <person name="Kohler A."/>
            <person name="Kuo A."/>
            <person name="Nagy L.G."/>
            <person name="Floudas D."/>
            <person name="Copeland A."/>
            <person name="Barry K.W."/>
            <person name="Cichocki N."/>
            <person name="Veneault-Fourrey C."/>
            <person name="LaButti K."/>
            <person name="Lindquist E.A."/>
            <person name="Lipzen A."/>
            <person name="Lundell T."/>
            <person name="Morin E."/>
            <person name="Murat C."/>
            <person name="Riley R."/>
            <person name="Ohm R."/>
            <person name="Sun H."/>
            <person name="Tunlid A."/>
            <person name="Henrissat B."/>
            <person name="Grigoriev I.V."/>
            <person name="Hibbett D.S."/>
            <person name="Martin F."/>
        </authorList>
    </citation>
    <scope>NUCLEOTIDE SEQUENCE [LARGE SCALE GENOMIC DNA]</scope>
    <source>
        <strain evidence="4">h7</strain>
    </source>
</reference>
<feature type="transmembrane region" description="Helical" evidence="2">
    <location>
        <begin position="160"/>
        <end position="180"/>
    </location>
</feature>
<feature type="region of interest" description="Disordered" evidence="1">
    <location>
        <begin position="313"/>
        <end position="344"/>
    </location>
</feature>
<sequence length="344" mass="38958">MKVTLGNTIGAALLGAVAASVLFGITVVQVYTYYHNFPKDWKFQKYAVALLLLLEISHALFTILAIYHYLVDAFGDIGALQYLSWSFKLQVALNVVIVLVVQGLYAWRVYRLGINFSLLWPWLIIILVAAGWGIGIVLTVRTYGTNTFASIHELEGILNGSFISATIIDFAIATAICYYLQTNRTSFRGYANIKTLLSIWITVEPFQDKQQARQDYAIRPDLRFLDECLFALRFDHRTYPLMDDGPTNLPVKSQYATMPTNLIFVGIDFLLPHLYINSYLAMLNARNSFNDDETSLDVSKSLKFRTRVTRQSETTNLDGNIHQNSISLSPSQFRDGPQESKMYV</sequence>
<dbReference type="STRING" id="686832.A0A0C2XBP9"/>
<dbReference type="EMBL" id="KN831821">
    <property type="protein sequence ID" value="KIM35378.1"/>
    <property type="molecule type" value="Genomic_DNA"/>
</dbReference>
<feature type="transmembrane region" description="Helical" evidence="2">
    <location>
        <begin position="12"/>
        <end position="34"/>
    </location>
</feature>
<dbReference type="HOGENOM" id="CLU_046025_5_3_1"/>
<keyword evidence="4" id="KW-1185">Reference proteome</keyword>
<keyword evidence="2" id="KW-0472">Membrane</keyword>
<reference evidence="3 4" key="1">
    <citation type="submission" date="2014-04" db="EMBL/GenBank/DDBJ databases">
        <authorList>
            <consortium name="DOE Joint Genome Institute"/>
            <person name="Kuo A."/>
            <person name="Gay G."/>
            <person name="Dore J."/>
            <person name="Kohler A."/>
            <person name="Nagy L.G."/>
            <person name="Floudas D."/>
            <person name="Copeland A."/>
            <person name="Barry K.W."/>
            <person name="Cichocki N."/>
            <person name="Veneault-Fourrey C."/>
            <person name="LaButti K."/>
            <person name="Lindquist E.A."/>
            <person name="Lipzen A."/>
            <person name="Lundell T."/>
            <person name="Morin E."/>
            <person name="Murat C."/>
            <person name="Sun H."/>
            <person name="Tunlid A."/>
            <person name="Henrissat B."/>
            <person name="Grigoriev I.V."/>
            <person name="Hibbett D.S."/>
            <person name="Martin F."/>
            <person name="Nordberg H.P."/>
            <person name="Cantor M.N."/>
            <person name="Hua S.X."/>
        </authorList>
    </citation>
    <scope>NUCLEOTIDE SEQUENCE [LARGE SCALE GENOMIC DNA]</scope>
    <source>
        <strain evidence="4">h7</strain>
    </source>
</reference>
<evidence type="ECO:0000256" key="1">
    <source>
        <dbReference type="SAM" id="MobiDB-lite"/>
    </source>
</evidence>
<keyword evidence="2" id="KW-0812">Transmembrane</keyword>
<feature type="compositionally biased region" description="Polar residues" evidence="1">
    <location>
        <begin position="313"/>
        <end position="332"/>
    </location>
</feature>
<feature type="transmembrane region" description="Helical" evidence="2">
    <location>
        <begin position="89"/>
        <end position="107"/>
    </location>
</feature>
<keyword evidence="2" id="KW-1133">Transmembrane helix</keyword>
<dbReference type="OrthoDB" id="2535105at2759"/>
<organism evidence="3 4">
    <name type="scientific">Hebeloma cylindrosporum</name>
    <dbReference type="NCBI Taxonomy" id="76867"/>
    <lineage>
        <taxon>Eukaryota</taxon>
        <taxon>Fungi</taxon>
        <taxon>Dikarya</taxon>
        <taxon>Basidiomycota</taxon>
        <taxon>Agaricomycotina</taxon>
        <taxon>Agaricomycetes</taxon>
        <taxon>Agaricomycetidae</taxon>
        <taxon>Agaricales</taxon>
        <taxon>Agaricineae</taxon>
        <taxon>Hymenogastraceae</taxon>
        <taxon>Hebeloma</taxon>
    </lineage>
</organism>
<accession>A0A0C2XBP9</accession>
<evidence type="ECO:0000313" key="4">
    <source>
        <dbReference type="Proteomes" id="UP000053424"/>
    </source>
</evidence>
<protein>
    <submittedName>
        <fullName evidence="3">Uncharacterized protein</fullName>
    </submittedName>
</protein>